<organism evidence="1 2">
    <name type="scientific">Haloechinothrix salitolerans</name>
    <dbReference type="NCBI Taxonomy" id="926830"/>
    <lineage>
        <taxon>Bacteria</taxon>
        <taxon>Bacillati</taxon>
        <taxon>Actinomycetota</taxon>
        <taxon>Actinomycetes</taxon>
        <taxon>Pseudonocardiales</taxon>
        <taxon>Pseudonocardiaceae</taxon>
        <taxon>Haloechinothrix</taxon>
    </lineage>
</organism>
<protein>
    <submittedName>
        <fullName evidence="1">ABC transporter substrate-binding protein</fullName>
    </submittedName>
</protein>
<comment type="caution">
    <text evidence="1">The sequence shown here is derived from an EMBL/GenBank/DDBJ whole genome shotgun (WGS) entry which is preliminary data.</text>
</comment>
<evidence type="ECO:0000313" key="2">
    <source>
        <dbReference type="Proteomes" id="UP001596337"/>
    </source>
</evidence>
<keyword evidence="2" id="KW-1185">Reference proteome</keyword>
<dbReference type="SUPFAM" id="SSF53850">
    <property type="entry name" value="Periplasmic binding protein-like II"/>
    <property type="match status" value="1"/>
</dbReference>
<dbReference type="RefSeq" id="WP_345395518.1">
    <property type="nucleotide sequence ID" value="NZ_BAABLA010000024.1"/>
</dbReference>
<gene>
    <name evidence="1" type="ORF">ACFQGD_04890</name>
</gene>
<dbReference type="Proteomes" id="UP001596337">
    <property type="component" value="Unassembled WGS sequence"/>
</dbReference>
<dbReference type="PANTHER" id="PTHR30024:SF42">
    <property type="entry name" value="ALIPHATIC SULFONATES-BINDING PROTEIN-RELATED"/>
    <property type="match status" value="1"/>
</dbReference>
<evidence type="ECO:0000313" key="1">
    <source>
        <dbReference type="EMBL" id="MFC6866473.1"/>
    </source>
</evidence>
<accession>A0ABW2BUG5</accession>
<reference evidence="2" key="1">
    <citation type="journal article" date="2019" name="Int. J. Syst. Evol. Microbiol.">
        <title>The Global Catalogue of Microorganisms (GCM) 10K type strain sequencing project: providing services to taxonomists for standard genome sequencing and annotation.</title>
        <authorList>
            <consortium name="The Broad Institute Genomics Platform"/>
            <consortium name="The Broad Institute Genome Sequencing Center for Infectious Disease"/>
            <person name="Wu L."/>
            <person name="Ma J."/>
        </authorList>
    </citation>
    <scope>NUCLEOTIDE SEQUENCE [LARGE SCALE GENOMIC DNA]</scope>
    <source>
        <strain evidence="2">KCTC 32255</strain>
    </source>
</reference>
<sequence length="327" mass="34974">MTNHGPPRPHRLGVVIMVFALLASCSVISPERPHGPVELATLKVAVTRAIDTAPLRLAVKREMFERSGLTVTLVEQPSQRRSLKALWSDTVDVAFTGNVTVLKEVANGADVRIQSEAYIAGPDTMGLVTLPGSGYDGPTAKVAPRIAVDTLGGLGTLTTRSRMATEGIDPDAIQFTAMPFGAMMDALRRGEIDAAWLTEPDISRAQQEFGARIMTDTARGAMLDFPMSSYVTTGKAATKHPTTFAVFREVLTKAQQLAADPTEVRDVLASFSFLDKTAATLVALGTFPTSVNAVRLQRVADLMHDCGLVRKRIDVSSLVPNSATRGG</sequence>
<name>A0ABW2BUG5_9PSEU</name>
<dbReference type="EMBL" id="JBHSXX010000001">
    <property type="protein sequence ID" value="MFC6866473.1"/>
    <property type="molecule type" value="Genomic_DNA"/>
</dbReference>
<proteinExistence type="predicted"/>
<dbReference type="Gene3D" id="3.40.190.10">
    <property type="entry name" value="Periplasmic binding protein-like II"/>
    <property type="match status" value="2"/>
</dbReference>
<dbReference type="PANTHER" id="PTHR30024">
    <property type="entry name" value="ALIPHATIC SULFONATES-BINDING PROTEIN-RELATED"/>
    <property type="match status" value="1"/>
</dbReference>
<dbReference type="Pfam" id="PF13379">
    <property type="entry name" value="NMT1_2"/>
    <property type="match status" value="1"/>
</dbReference>